<accession>A0A3B0T2N2</accession>
<feature type="transmembrane region" description="Helical" evidence="1">
    <location>
        <begin position="14"/>
        <end position="32"/>
    </location>
</feature>
<evidence type="ECO:0000259" key="2">
    <source>
        <dbReference type="PROSITE" id="PS51831"/>
    </source>
</evidence>
<protein>
    <submittedName>
        <fullName evidence="3">Membrane protein containing HD superfamily hydrolase domain, YQFF ortholog</fullName>
    </submittedName>
</protein>
<dbReference type="Gene3D" id="1.10.3210.10">
    <property type="entry name" value="Hypothetical protein af1432"/>
    <property type="match status" value="1"/>
</dbReference>
<dbReference type="AlphaFoldDB" id="A0A3B0T2N2"/>
<feature type="transmembrane region" description="Helical" evidence="1">
    <location>
        <begin position="323"/>
        <end position="340"/>
    </location>
</feature>
<gene>
    <name evidence="3" type="ORF">MNBD_BACTEROID03-1507</name>
</gene>
<dbReference type="InterPro" id="IPR006674">
    <property type="entry name" value="HD_domain"/>
</dbReference>
<proteinExistence type="predicted"/>
<dbReference type="PANTHER" id="PTHR36442:SF1">
    <property type="entry name" value="CYCLIC-DI-AMP PHOSPHODIESTERASE PGPH"/>
    <property type="match status" value="1"/>
</dbReference>
<name>A0A3B0T2N2_9ZZZZ</name>
<reference evidence="3" key="1">
    <citation type="submission" date="2018-06" db="EMBL/GenBank/DDBJ databases">
        <authorList>
            <person name="Zhirakovskaya E."/>
        </authorList>
    </citation>
    <scope>NUCLEOTIDE SEQUENCE</scope>
</reference>
<dbReference type="InterPro" id="IPR052722">
    <property type="entry name" value="PgpH_phosphodiesterase"/>
</dbReference>
<dbReference type="SMART" id="SM00471">
    <property type="entry name" value="HDc"/>
    <property type="match status" value="1"/>
</dbReference>
<feature type="domain" description="HD" evidence="2">
    <location>
        <begin position="478"/>
        <end position="620"/>
    </location>
</feature>
<dbReference type="PANTHER" id="PTHR36442">
    <property type="entry name" value="CYCLIC-DI-AMP PHOSPHODIESTERASE PGPH"/>
    <property type="match status" value="1"/>
</dbReference>
<feature type="transmembrane region" description="Helical" evidence="1">
    <location>
        <begin position="298"/>
        <end position="317"/>
    </location>
</feature>
<keyword evidence="3" id="KW-0378">Hydrolase</keyword>
<keyword evidence="1" id="KW-1133">Transmembrane helix</keyword>
<dbReference type="Pfam" id="PF01966">
    <property type="entry name" value="HD"/>
    <property type="match status" value="1"/>
</dbReference>
<keyword evidence="1" id="KW-0472">Membrane</keyword>
<dbReference type="CDD" id="cd00077">
    <property type="entry name" value="HDc"/>
    <property type="match status" value="1"/>
</dbReference>
<dbReference type="InterPro" id="IPR006675">
    <property type="entry name" value="HDIG_dom"/>
</dbReference>
<dbReference type="EMBL" id="UOEL01000089">
    <property type="protein sequence ID" value="VAW12595.1"/>
    <property type="molecule type" value="Genomic_DNA"/>
</dbReference>
<dbReference type="Pfam" id="PF07698">
    <property type="entry name" value="7TM-7TMR_HD"/>
    <property type="match status" value="1"/>
</dbReference>
<feature type="transmembrane region" description="Helical" evidence="1">
    <location>
        <begin position="419"/>
        <end position="438"/>
    </location>
</feature>
<dbReference type="PROSITE" id="PS51831">
    <property type="entry name" value="HD"/>
    <property type="match status" value="1"/>
</dbReference>
<feature type="transmembrane region" description="Helical" evidence="1">
    <location>
        <begin position="391"/>
        <end position="413"/>
    </location>
</feature>
<keyword evidence="1" id="KW-0812">Transmembrane</keyword>
<dbReference type="GO" id="GO:0016787">
    <property type="term" value="F:hydrolase activity"/>
    <property type="evidence" value="ECO:0007669"/>
    <property type="project" value="UniProtKB-KW"/>
</dbReference>
<dbReference type="SUPFAM" id="SSF109604">
    <property type="entry name" value="HD-domain/PDEase-like"/>
    <property type="match status" value="1"/>
</dbReference>
<feature type="transmembrane region" description="Helical" evidence="1">
    <location>
        <begin position="265"/>
        <end position="286"/>
    </location>
</feature>
<dbReference type="InterPro" id="IPR003607">
    <property type="entry name" value="HD/PDEase_dom"/>
</dbReference>
<dbReference type="InterPro" id="IPR011621">
    <property type="entry name" value="Metal-dep_PHydrolase_7TM_intra"/>
</dbReference>
<sequence>MRKSIDRLNKNQSLIYKYFLYAVSIFCIVFFFPKGGKFKYEFPKGKPWQYESLNAPFDFSIKKDNVEIEAEKEQIKKNHNDYHRYDVSVVSGVYKGFDEKFSKAFPSENYNENQLQSLNKAGKNILDILYGKGVLKIAGRKKSKKKIYLLKNNEENLIRYNELYGIQEVEGVVTTVLRKNRLANFNTPFQKLFTDLIIANVSYDESLSDKVLKDALSKVSHTRGTIDEGKLIIAKGEVVDDDKLKVLESLKEEYESEFLSQKNQYFILFGYTILVALVLMMLFLFLKKYRPEIYENNTKVTFIFFNILLMVFVTTLVVNYNVAYVFVVPLCILPLILKTFFDARLGLFVHVLTVLILGFVVPNSFEYIFLQIIAGIVTVLSVSELYKRANLFISIGQITIIYIVGYLAFHLIHEGDLRNIVWLTLGLFLLNGMITLFVQPLIYIYEKIFGLVSDVSLLELSDTNSKLLKELSNKAPGTFHHSLQVSNLAEAAANEIGANAMLVRVGALYHDIGKMLNPTYFTENQITNVNPHDELSPKDSAKVIIDHVIKGIELARKNNLPDRVIDFIRSHHGTTQVYYFFKKQQELESDVNEEDFTYLGPIPFSKETAILMMADSVEAASKSLKNPTFLIIDEFVDKIIAGQVKANQFINADITFKEIETIKKIFKQKLRNIYHLRVEYPE</sequence>
<dbReference type="Pfam" id="PF07697">
    <property type="entry name" value="7TMR-HDED"/>
    <property type="match status" value="1"/>
</dbReference>
<organism evidence="3">
    <name type="scientific">hydrothermal vent metagenome</name>
    <dbReference type="NCBI Taxonomy" id="652676"/>
    <lineage>
        <taxon>unclassified sequences</taxon>
        <taxon>metagenomes</taxon>
        <taxon>ecological metagenomes</taxon>
    </lineage>
</organism>
<dbReference type="NCBIfam" id="TIGR00277">
    <property type="entry name" value="HDIG"/>
    <property type="match status" value="1"/>
</dbReference>
<evidence type="ECO:0000313" key="3">
    <source>
        <dbReference type="EMBL" id="VAW12595.1"/>
    </source>
</evidence>
<evidence type="ECO:0000256" key="1">
    <source>
        <dbReference type="SAM" id="Phobius"/>
    </source>
</evidence>
<dbReference type="InterPro" id="IPR011624">
    <property type="entry name" value="Metal-dep_PHydrolase_7TM_extra"/>
</dbReference>